<dbReference type="Proteomes" id="UP001466331">
    <property type="component" value="Unassembled WGS sequence"/>
</dbReference>
<dbReference type="Gene3D" id="3.40.50.300">
    <property type="entry name" value="P-loop containing nucleotide triphosphate hydrolases"/>
    <property type="match status" value="2"/>
</dbReference>
<evidence type="ECO:0000256" key="3">
    <source>
        <dbReference type="ARBA" id="ARBA00022840"/>
    </source>
</evidence>
<proteinExistence type="predicted"/>
<accession>A0ABU9UB68</accession>
<dbReference type="InterPro" id="IPR003593">
    <property type="entry name" value="AAA+_ATPase"/>
</dbReference>
<gene>
    <name evidence="7" type="ORF">WKV44_05045</name>
</gene>
<dbReference type="SUPFAM" id="SSF52540">
    <property type="entry name" value="P-loop containing nucleoside triphosphate hydrolases"/>
    <property type="match status" value="2"/>
</dbReference>
<dbReference type="InterPro" id="IPR027417">
    <property type="entry name" value="P-loop_NTPase"/>
</dbReference>
<evidence type="ECO:0000256" key="4">
    <source>
        <dbReference type="ARBA" id="ARBA00023186"/>
    </source>
</evidence>
<comment type="caution">
    <text evidence="7">The sequence shown here is derived from an EMBL/GenBank/DDBJ whole genome shotgun (WGS) entry which is preliminary data.</text>
</comment>
<reference evidence="7 8" key="1">
    <citation type="submission" date="2024-03" db="EMBL/GenBank/DDBJ databases">
        <title>Ignisphaera cupida sp. nov., a hyperthermophilic hydrolytic archaeon from a hot spring of Kamchatka, and proposal of Ignisphaeraceae fam. nov.</title>
        <authorList>
            <person name="Podosokorskaya O.A."/>
            <person name="Elcheninov A.G."/>
            <person name="Maltseva A.I."/>
            <person name="Zayulina K.S."/>
            <person name="Novikov A."/>
            <person name="Merkel A.Y."/>
        </authorList>
    </citation>
    <scope>NUCLEOTIDE SEQUENCE [LARGE SCALE GENOMIC DNA]</scope>
    <source>
        <strain evidence="7 8">38H-sp</strain>
    </source>
</reference>
<dbReference type="SMART" id="SM01086">
    <property type="entry name" value="ClpB_D2-small"/>
    <property type="match status" value="1"/>
</dbReference>
<name>A0ABU9UB68_9SPIR</name>
<dbReference type="Gene3D" id="1.10.8.60">
    <property type="match status" value="2"/>
</dbReference>
<feature type="domain" description="Clp R" evidence="6">
    <location>
        <begin position="3"/>
        <end position="152"/>
    </location>
</feature>
<evidence type="ECO:0000313" key="8">
    <source>
        <dbReference type="Proteomes" id="UP001466331"/>
    </source>
</evidence>
<organism evidence="7 8">
    <name type="scientific">Rarispira pelagica</name>
    <dbReference type="NCBI Taxonomy" id="3141764"/>
    <lineage>
        <taxon>Bacteria</taxon>
        <taxon>Pseudomonadati</taxon>
        <taxon>Spirochaetota</taxon>
        <taxon>Spirochaetia</taxon>
        <taxon>Winmispirales</taxon>
        <taxon>Winmispiraceae</taxon>
        <taxon>Rarispira</taxon>
    </lineage>
</organism>
<evidence type="ECO:0000313" key="7">
    <source>
        <dbReference type="EMBL" id="MEM5947904.1"/>
    </source>
</evidence>
<dbReference type="CDD" id="cd19499">
    <property type="entry name" value="RecA-like_ClpB_Hsp104-like"/>
    <property type="match status" value="1"/>
</dbReference>
<dbReference type="InterPro" id="IPR041546">
    <property type="entry name" value="ClpA/ClpB_AAA_lid"/>
</dbReference>
<keyword evidence="8" id="KW-1185">Reference proteome</keyword>
<keyword evidence="1 5" id="KW-0677">Repeat</keyword>
<evidence type="ECO:0000259" key="6">
    <source>
        <dbReference type="PROSITE" id="PS51903"/>
    </source>
</evidence>
<dbReference type="SUPFAM" id="SSF81923">
    <property type="entry name" value="Double Clp-N motif"/>
    <property type="match status" value="1"/>
</dbReference>
<dbReference type="InterPro" id="IPR028299">
    <property type="entry name" value="ClpA/B_CS2"/>
</dbReference>
<dbReference type="InterPro" id="IPR003959">
    <property type="entry name" value="ATPase_AAA_core"/>
</dbReference>
<dbReference type="InterPro" id="IPR050130">
    <property type="entry name" value="ClpA_ClpB"/>
</dbReference>
<dbReference type="InterPro" id="IPR001270">
    <property type="entry name" value="ClpA/B"/>
</dbReference>
<keyword evidence="4" id="KW-0143">Chaperone</keyword>
<dbReference type="Pfam" id="PF07724">
    <property type="entry name" value="AAA_2"/>
    <property type="match status" value="1"/>
</dbReference>
<dbReference type="Pfam" id="PF02861">
    <property type="entry name" value="Clp_N"/>
    <property type="match status" value="1"/>
</dbReference>
<dbReference type="InterPro" id="IPR036628">
    <property type="entry name" value="Clp_N_dom_sf"/>
</dbReference>
<dbReference type="InterPro" id="IPR019489">
    <property type="entry name" value="Clp_ATPase_C"/>
</dbReference>
<evidence type="ECO:0000256" key="1">
    <source>
        <dbReference type="ARBA" id="ARBA00022737"/>
    </source>
</evidence>
<dbReference type="PANTHER" id="PTHR11638">
    <property type="entry name" value="ATP-DEPENDENT CLP PROTEASE"/>
    <property type="match status" value="1"/>
</dbReference>
<dbReference type="Pfam" id="PF10431">
    <property type="entry name" value="ClpB_D2-small"/>
    <property type="match status" value="1"/>
</dbReference>
<dbReference type="SMART" id="SM00382">
    <property type="entry name" value="AAA"/>
    <property type="match status" value="2"/>
</dbReference>
<dbReference type="PRINTS" id="PR00300">
    <property type="entry name" value="CLPPROTEASEA"/>
</dbReference>
<dbReference type="Pfam" id="PF17871">
    <property type="entry name" value="AAA_lid_9"/>
    <property type="match status" value="1"/>
</dbReference>
<dbReference type="CDD" id="cd00009">
    <property type="entry name" value="AAA"/>
    <property type="match status" value="1"/>
</dbReference>
<keyword evidence="3" id="KW-0067">ATP-binding</keyword>
<dbReference type="PROSITE" id="PS00871">
    <property type="entry name" value="CLPAB_2"/>
    <property type="match status" value="1"/>
</dbReference>
<evidence type="ECO:0000256" key="2">
    <source>
        <dbReference type="ARBA" id="ARBA00022741"/>
    </source>
</evidence>
<dbReference type="Pfam" id="PF00004">
    <property type="entry name" value="AAA"/>
    <property type="match status" value="1"/>
</dbReference>
<dbReference type="RefSeq" id="WP_420069351.1">
    <property type="nucleotide sequence ID" value="NZ_JBCHKQ010000002.1"/>
</dbReference>
<dbReference type="Gene3D" id="1.10.1780.10">
    <property type="entry name" value="Clp, N-terminal domain"/>
    <property type="match status" value="1"/>
</dbReference>
<protein>
    <submittedName>
        <fullName evidence="7">AAA family ATPase</fullName>
    </submittedName>
</protein>
<dbReference type="EMBL" id="JBCHKQ010000002">
    <property type="protein sequence ID" value="MEM5947904.1"/>
    <property type="molecule type" value="Genomic_DNA"/>
</dbReference>
<dbReference type="InterPro" id="IPR004176">
    <property type="entry name" value="Clp_R_N"/>
</dbReference>
<dbReference type="PROSITE" id="PS51903">
    <property type="entry name" value="CLP_R"/>
    <property type="match status" value="1"/>
</dbReference>
<sequence>MNWEDFFTEELLSSFHKAIKLAQEKQHEYITPEHIFYELAKKYDEIGFFEILEVNSGDVLYSIGNYLEKYIPVRTSHKNTDGEISLWFTENLKKVIYLAQTISMGAGHQKVRSDHFIVAIYKVDDCYASRVLREAGVDEYRLLNAVNTVKAYISDDYNGESEDERTATSESQEDKKKEKKRKILSSFSIELVEKAKRGEIDPIIGREDILERVMQILCRRIKNNPVLVGEAGVGKTAIAEGLALKIAHDEVPPLLKGYRIYSIDMGQIIAGTKYRGDFEERFKAIIDELIKEEKAILFIDEIHTIMGAGSSMSSNLDASNMLKPVIASGKLRCMGSTTYQEYKKFMEADTALLRRFQKVDVPEPSFDDTVEILRGLKANYEKHHNVIYDDDIIKNIVELSSRYINDRFQPDKAIDVMDELGARIHMRTYKEGDDVTEPVPVLPEDVEELVSFIARVPVKRAGDSEKKNLAGMMDAIRSRLFGQDEAVKKVVDAIKRSRAGLGRKDKPVASFLFVGPTGVGKTELARSLSDILSIPLLRFDMSEYQEKHSVSRLLGSPPGYVGYNEGALLTDSVRKNPHAVLLLDEIEKAHPDIFNLLLQVMDYATATDNTGRKADFRNIIIIMTSNAGARELGQSLIGFGNNVVKEDSINREVERIFTPEFRNRLDDIIVFKRLPMEVVRKIVNKELDTLRIMLSEKNVELTVSDEAIDWLAERGYSPEFGARPLARLIEQKITSPLVDELLFGSLEKGGKLFIYVESDDIVLKTE</sequence>
<keyword evidence="2" id="KW-0547">Nucleotide-binding</keyword>
<evidence type="ECO:0000256" key="5">
    <source>
        <dbReference type="PROSITE-ProRule" id="PRU01251"/>
    </source>
</evidence>
<dbReference type="PANTHER" id="PTHR11638:SF111">
    <property type="entry name" value="ATP-DEPENDENT CLP PROTEASE ATP-BINDING SUBUNIT CLPA"/>
    <property type="match status" value="1"/>
</dbReference>